<name>A0ABY6GNA7_9CAUD</name>
<organism evidence="1 2">
    <name type="scientific">Methanophagales virus PBV299</name>
    <dbReference type="NCBI Taxonomy" id="2987730"/>
    <lineage>
        <taxon>Viruses</taxon>
        <taxon>Duplodnaviria</taxon>
        <taxon>Heunggongvirae</taxon>
        <taxon>Uroviricota</taxon>
        <taxon>Caudoviricetes</taxon>
        <taxon>Nakonvirales</taxon>
        <taxon>Ahpuchviridae</taxon>
        <taxon>Kisinvirus</taxon>
        <taxon>Kisinvirus pescaderoense</taxon>
    </lineage>
</organism>
<accession>A0ABY6GNA7</accession>
<reference evidence="1 2" key="1">
    <citation type="submission" date="2022-09" db="EMBL/GenBank/DDBJ databases">
        <title>Evolutionary Diversification of Methanotrophic Ca. Methanophagales (ANME-1) and Their Expansive Virome.</title>
        <authorList>
            <person name="Laso-Perez R."/>
            <person name="Wu F."/>
            <person name="Cremiere A."/>
            <person name="Speth D."/>
            <person name="Magyar J.S."/>
            <person name="Krupovic M."/>
            <person name="Orphan V.J."/>
        </authorList>
    </citation>
    <scope>NUCLEOTIDE SEQUENCE [LARGE SCALE GENOMIC DNA]</scope>
    <source>
        <strain evidence="1">PBV299</strain>
    </source>
</reference>
<evidence type="ECO:0000313" key="1">
    <source>
        <dbReference type="EMBL" id="UYL64830.1"/>
    </source>
</evidence>
<gene>
    <name evidence="1" type="ORF">OFDIEDLO_00034</name>
</gene>
<keyword evidence="2" id="KW-1185">Reference proteome</keyword>
<protein>
    <submittedName>
        <fullName evidence="1">Uncharacterized protein</fullName>
    </submittedName>
</protein>
<sequence length="42" mass="4767">MGPLKLRVEVVLTVRKNDTIVEYDRKEFIIGGEDAGEYDNLA</sequence>
<dbReference type="EMBL" id="OP413838">
    <property type="protein sequence ID" value="UYL64830.1"/>
    <property type="molecule type" value="Genomic_DNA"/>
</dbReference>
<dbReference type="Proteomes" id="UP001156193">
    <property type="component" value="Segment"/>
</dbReference>
<proteinExistence type="predicted"/>
<evidence type="ECO:0000313" key="2">
    <source>
        <dbReference type="Proteomes" id="UP001156193"/>
    </source>
</evidence>